<dbReference type="EMBL" id="CAUM01000074">
    <property type="protein sequence ID" value="CCV05724.1"/>
    <property type="molecule type" value="Genomic_DNA"/>
</dbReference>
<accession>M5ELV6</accession>
<evidence type="ECO:0000313" key="1">
    <source>
        <dbReference type="EMBL" id="CCV05724.1"/>
    </source>
</evidence>
<evidence type="ECO:0000313" key="2">
    <source>
        <dbReference type="Proteomes" id="UP000012062"/>
    </source>
</evidence>
<dbReference type="AlphaFoldDB" id="M5ELV6"/>
<sequence length="60" mass="6634">MSMCSLDNTAKGHKALIRSSRILKRAISEIQGPLTRPISPYLTHGENRLSDRAKCAAVLR</sequence>
<name>M5ELV6_9HYPH</name>
<protein>
    <recommendedName>
        <fullName evidence="3">Transposase</fullName>
    </recommendedName>
</protein>
<evidence type="ECO:0008006" key="3">
    <source>
        <dbReference type="Google" id="ProtNLM"/>
    </source>
</evidence>
<keyword evidence="2" id="KW-1185">Reference proteome</keyword>
<reference evidence="1 2" key="1">
    <citation type="submission" date="2013-02" db="EMBL/GenBank/DDBJ databases">
        <authorList>
            <person name="Genoscope - CEA"/>
        </authorList>
    </citation>
    <scope>NUCLEOTIDE SEQUENCE [LARGE SCALE GENOMIC DNA]</scope>
    <source>
        <strain evidence="1 2">STM 2683</strain>
    </source>
</reference>
<organism evidence="1 2">
    <name type="scientific">Mesorhizobium metallidurans STM 2683</name>
    <dbReference type="NCBI Taxonomy" id="1297569"/>
    <lineage>
        <taxon>Bacteria</taxon>
        <taxon>Pseudomonadati</taxon>
        <taxon>Pseudomonadota</taxon>
        <taxon>Alphaproteobacteria</taxon>
        <taxon>Hyphomicrobiales</taxon>
        <taxon>Phyllobacteriaceae</taxon>
        <taxon>Mesorhizobium</taxon>
    </lineage>
</organism>
<dbReference type="Proteomes" id="UP000012062">
    <property type="component" value="Unassembled WGS sequence"/>
</dbReference>
<proteinExistence type="predicted"/>
<gene>
    <name evidence="1" type="ORF">MESS2_1650007</name>
</gene>
<comment type="caution">
    <text evidence="1">The sequence shown here is derived from an EMBL/GenBank/DDBJ whole genome shotgun (WGS) entry which is preliminary data.</text>
</comment>
<dbReference type="STRING" id="1297569.MESS2_1650007"/>